<evidence type="ECO:0000256" key="1">
    <source>
        <dbReference type="SAM" id="Coils"/>
    </source>
</evidence>
<name>A0A4R3KYP3_9FIRM</name>
<dbReference type="RefSeq" id="WP_132026005.1">
    <property type="nucleotide sequence ID" value="NZ_CP068564.1"/>
</dbReference>
<feature type="coiled-coil region" evidence="1">
    <location>
        <begin position="358"/>
        <end position="392"/>
    </location>
</feature>
<proteinExistence type="predicted"/>
<accession>A0A4R3KYP3</accession>
<organism evidence="2 3">
    <name type="scientific">Keratinibaculum paraultunense</name>
    <dbReference type="NCBI Taxonomy" id="1278232"/>
    <lineage>
        <taxon>Bacteria</taxon>
        <taxon>Bacillati</taxon>
        <taxon>Bacillota</taxon>
        <taxon>Tissierellia</taxon>
        <taxon>Tissierellales</taxon>
        <taxon>Tepidimicrobiaceae</taxon>
        <taxon>Keratinibaculum</taxon>
    </lineage>
</organism>
<comment type="caution">
    <text evidence="2">The sequence shown here is derived from an EMBL/GenBank/DDBJ whole genome shotgun (WGS) entry which is preliminary data.</text>
</comment>
<dbReference type="OrthoDB" id="1707719at2"/>
<protein>
    <submittedName>
        <fullName evidence="2">Uncharacterized protein</fullName>
    </submittedName>
</protein>
<evidence type="ECO:0000313" key="3">
    <source>
        <dbReference type="Proteomes" id="UP000294567"/>
    </source>
</evidence>
<dbReference type="AlphaFoldDB" id="A0A4R3KYP3"/>
<reference evidence="2 3" key="1">
    <citation type="submission" date="2019-03" db="EMBL/GenBank/DDBJ databases">
        <title>Genomic Encyclopedia of Type Strains, Phase IV (KMG-IV): sequencing the most valuable type-strain genomes for metagenomic binning, comparative biology and taxonomic classification.</title>
        <authorList>
            <person name="Goeker M."/>
        </authorList>
    </citation>
    <scope>NUCLEOTIDE SEQUENCE [LARGE SCALE GENOMIC DNA]</scope>
    <source>
        <strain evidence="2 3">DSM 26752</strain>
    </source>
</reference>
<evidence type="ECO:0000313" key="2">
    <source>
        <dbReference type="EMBL" id="TCS91280.1"/>
    </source>
</evidence>
<keyword evidence="3" id="KW-1185">Reference proteome</keyword>
<sequence length="409" mass="48301">MNNIIINSKKELILFYLSSLNNIQYTIYNFNYIPLTTKFLCKDKVLNFTATIDYADTVHIIALMETGELNYYILKDENCSKAVIAKFNLKSNIYNNFYLFIKDNNINLFYSYANLINNKLWTIQHIIGDFNSWKKFNVINYIANKKEHSLHLRQDSFGTIHLIYSSNDNYRYQIYHTFYNSLTERWNKSPHRISDINFNNILPYLFIDSKDNLHGLWLEGSIDKNILKYAQFPSKPEKDYSWKQVNIPLVLNCNQMPIMIEENGTLKIIYIIENSIGFLYSMDYGKSWIKGNNVNINGKELKLAKISENIPCLKNTNINNAYYSNKNTPYFYFIETLKPKDNHSNLSNYNNINTFIPNQDKEVDIKKIKTTLDEIQNSQKNIEKNIEKILDILNKNKSSLFNKFKLFNK</sequence>
<dbReference type="EMBL" id="SMAE01000002">
    <property type="protein sequence ID" value="TCS91280.1"/>
    <property type="molecule type" value="Genomic_DNA"/>
</dbReference>
<keyword evidence="1" id="KW-0175">Coiled coil</keyword>
<gene>
    <name evidence="2" type="ORF">EDD65_102214</name>
</gene>
<dbReference type="Proteomes" id="UP000294567">
    <property type="component" value="Unassembled WGS sequence"/>
</dbReference>